<dbReference type="RefSeq" id="WP_320423201.1">
    <property type="nucleotide sequence ID" value="NZ_JAXCLA010000004.1"/>
</dbReference>
<feature type="transmembrane region" description="Helical" evidence="6">
    <location>
        <begin position="305"/>
        <end position="323"/>
    </location>
</feature>
<name>A0ABU5DHM1_9BURK</name>
<dbReference type="Proteomes" id="UP001285263">
    <property type="component" value="Unassembled WGS sequence"/>
</dbReference>
<feature type="transmembrane region" description="Helical" evidence="6">
    <location>
        <begin position="225"/>
        <end position="250"/>
    </location>
</feature>
<dbReference type="CDD" id="cd11484">
    <property type="entry name" value="SLC-NCS1sbd_CobB-like"/>
    <property type="match status" value="1"/>
</dbReference>
<dbReference type="InterPro" id="IPR001248">
    <property type="entry name" value="Pur-cyt_permease"/>
</dbReference>
<evidence type="ECO:0000256" key="5">
    <source>
        <dbReference type="ARBA" id="ARBA00023136"/>
    </source>
</evidence>
<feature type="transmembrane region" description="Helical" evidence="6">
    <location>
        <begin position="45"/>
        <end position="67"/>
    </location>
</feature>
<evidence type="ECO:0000256" key="2">
    <source>
        <dbReference type="ARBA" id="ARBA00008974"/>
    </source>
</evidence>
<keyword evidence="8" id="KW-1185">Reference proteome</keyword>
<feature type="transmembrane region" description="Helical" evidence="6">
    <location>
        <begin position="194"/>
        <end position="213"/>
    </location>
</feature>
<comment type="caution">
    <text evidence="7">The sequence shown here is derived from an EMBL/GenBank/DDBJ whole genome shotgun (WGS) entry which is preliminary data.</text>
</comment>
<evidence type="ECO:0000256" key="6">
    <source>
        <dbReference type="SAM" id="Phobius"/>
    </source>
</evidence>
<gene>
    <name evidence="7" type="ORF">SNE35_12285</name>
</gene>
<evidence type="ECO:0000256" key="3">
    <source>
        <dbReference type="ARBA" id="ARBA00022692"/>
    </source>
</evidence>
<comment type="subcellular location">
    <subcellularLocation>
        <location evidence="1">Membrane</location>
        <topology evidence="1">Multi-pass membrane protein</topology>
    </subcellularLocation>
</comment>
<dbReference type="InterPro" id="IPR030191">
    <property type="entry name" value="CodB"/>
</dbReference>
<accession>A0ABU5DHM1</accession>
<feature type="transmembrane region" description="Helical" evidence="6">
    <location>
        <begin position="12"/>
        <end position="33"/>
    </location>
</feature>
<evidence type="ECO:0000256" key="1">
    <source>
        <dbReference type="ARBA" id="ARBA00004141"/>
    </source>
</evidence>
<comment type="similarity">
    <text evidence="2">Belongs to the purine-cytosine permease (2.A.39) family.</text>
</comment>
<feature type="transmembrane region" description="Helical" evidence="6">
    <location>
        <begin position="121"/>
        <end position="146"/>
    </location>
</feature>
<sequence length="418" mass="44143">MSSSEDKEASLGSLGLATIWFGGMVSVPSLFIGSTLIAGLPFKEVILAGLIGFSIVAVFMSLESVAAVEQRMNTVELASSAFGRGGANVVLGIALGLSLLGWFGVQSAVAGASFARIMQMYFALPAPVWLCSLLLGLLMMLTAVFGFRHVKWLNFIGVPCKIALLAYAMVVAFQSHSWELIANYQPEPARRIDFLAAVGMCIGFFSVGGVVSPDYARHARTRTDAVVGSVLGLIPSALGMAACGAVLAIVQQTYDIVEIYARMGMPGLALSVLIVAAWTTNVMNAYSSGLALNGLLHWPPARRRLATLLAGVLGSVLAASGILDHFTNFLMLLTATVPPVAGVIVCDYWLAGSYRPVGGSNGSGSEWKRNGIVAWACGLATMMLVEHPIHSVLGIVVAAAVYYLLARERRDLSRGQRA</sequence>
<evidence type="ECO:0000313" key="8">
    <source>
        <dbReference type="Proteomes" id="UP001285263"/>
    </source>
</evidence>
<feature type="transmembrane region" description="Helical" evidence="6">
    <location>
        <begin position="152"/>
        <end position="173"/>
    </location>
</feature>
<proteinExistence type="inferred from homology"/>
<dbReference type="PANTHER" id="PTHR30569">
    <property type="entry name" value="CYTOSINE TRANSPORTER CODB"/>
    <property type="match status" value="1"/>
</dbReference>
<keyword evidence="3 6" id="KW-0812">Transmembrane</keyword>
<organism evidence="7 8">
    <name type="scientific">Roseateles agri</name>
    <dbReference type="NCBI Taxonomy" id="3098619"/>
    <lineage>
        <taxon>Bacteria</taxon>
        <taxon>Pseudomonadati</taxon>
        <taxon>Pseudomonadota</taxon>
        <taxon>Betaproteobacteria</taxon>
        <taxon>Burkholderiales</taxon>
        <taxon>Sphaerotilaceae</taxon>
        <taxon>Roseateles</taxon>
    </lineage>
</organism>
<feature type="transmembrane region" description="Helical" evidence="6">
    <location>
        <begin position="372"/>
        <end position="405"/>
    </location>
</feature>
<keyword evidence="4 6" id="KW-1133">Transmembrane helix</keyword>
<evidence type="ECO:0000256" key="4">
    <source>
        <dbReference type="ARBA" id="ARBA00022989"/>
    </source>
</evidence>
<dbReference type="Pfam" id="PF02133">
    <property type="entry name" value="Transp_cyt_pur"/>
    <property type="match status" value="1"/>
</dbReference>
<protein>
    <submittedName>
        <fullName evidence="7">Cytosine permease</fullName>
    </submittedName>
</protein>
<feature type="transmembrane region" description="Helical" evidence="6">
    <location>
        <begin position="87"/>
        <end position="109"/>
    </location>
</feature>
<keyword evidence="5 6" id="KW-0472">Membrane</keyword>
<evidence type="ECO:0000313" key="7">
    <source>
        <dbReference type="EMBL" id="MDY0745291.1"/>
    </source>
</evidence>
<dbReference type="Gene3D" id="1.10.4160.10">
    <property type="entry name" value="Hydantoin permease"/>
    <property type="match status" value="1"/>
</dbReference>
<dbReference type="EMBL" id="JAXCLA010000004">
    <property type="protein sequence ID" value="MDY0745291.1"/>
    <property type="molecule type" value="Genomic_DNA"/>
</dbReference>
<dbReference type="PANTHER" id="PTHR30569:SF0">
    <property type="entry name" value="CYTOSINE PERMEASE"/>
    <property type="match status" value="1"/>
</dbReference>
<reference evidence="7 8" key="1">
    <citation type="submission" date="2023-11" db="EMBL/GenBank/DDBJ databases">
        <title>Paucibacter sp. nov., isolated from fresh soil in Korea.</title>
        <authorList>
            <person name="Le N.T.T."/>
        </authorList>
    </citation>
    <scope>NUCLEOTIDE SEQUENCE [LARGE SCALE GENOMIC DNA]</scope>
    <source>
        <strain evidence="7 8">R3-3</strain>
    </source>
</reference>
<feature type="transmembrane region" description="Helical" evidence="6">
    <location>
        <begin position="259"/>
        <end position="278"/>
    </location>
</feature>